<accession>A0A6G9QKF3</accession>
<sequence length="314" mass="35509">MFFEGAEKKLELVIAQDCGSLRLLPLLFWQEVLMLAKAEVLSSISNDDCDAYLLSESSLFVWNHRIVLITCGLSTLVDAANELISRLGEHNVAYLCYQRKNEFAAHLQSSSFIDDISILRQRVKGTACRIGHLDSHHHYLFTTDLHTGLEANLSAIGDTCCELLMYHISGPVADYLRADNQTLVDIKKYLQLDELFTDFITDAHLFSPFGFSINGIKGKQYFTIHITPQEQSSYVSVETNIELSTYTIDIISYLVSILQPRSWDIIGFNVQPNVPAAPQNLCLGYCSYPIDKDYNVHFSHYQQLCPEALNPELL</sequence>
<evidence type="ECO:0000313" key="2">
    <source>
        <dbReference type="Proteomes" id="UP000502608"/>
    </source>
</evidence>
<reference evidence="1 2" key="1">
    <citation type="submission" date="2020-03" db="EMBL/GenBank/DDBJ databases">
        <title>Complete genome sequence of Shewanella sp.</title>
        <authorList>
            <person name="Kim Y.-S."/>
            <person name="Kim S.-J."/>
            <person name="Jung H.-K."/>
            <person name="Kim K.-H."/>
        </authorList>
    </citation>
    <scope>NUCLEOTIDE SEQUENCE [LARGE SCALE GENOMIC DNA]</scope>
    <source>
        <strain evidence="1 2">PN3F2</strain>
    </source>
</reference>
<dbReference type="Gene3D" id="3.60.90.10">
    <property type="entry name" value="S-adenosylmethionine decarboxylase"/>
    <property type="match status" value="1"/>
</dbReference>
<name>A0A6G9QKF3_9GAMM</name>
<dbReference type="GO" id="GO:0008295">
    <property type="term" value="P:spermidine biosynthetic process"/>
    <property type="evidence" value="ECO:0007669"/>
    <property type="project" value="InterPro"/>
</dbReference>
<dbReference type="InterPro" id="IPR018166">
    <property type="entry name" value="S-AdoMet_deCO2ase_CS"/>
</dbReference>
<proteinExistence type="predicted"/>
<organism evidence="1 2">
    <name type="scientific">Shewanella aestuarii</name>
    <dbReference type="NCBI Taxonomy" id="1028752"/>
    <lineage>
        <taxon>Bacteria</taxon>
        <taxon>Pseudomonadati</taxon>
        <taxon>Pseudomonadota</taxon>
        <taxon>Gammaproteobacteria</taxon>
        <taxon>Alteromonadales</taxon>
        <taxon>Shewanellaceae</taxon>
        <taxon>Shewanella</taxon>
    </lineage>
</organism>
<dbReference type="EMBL" id="CP050313">
    <property type="protein sequence ID" value="QIR14349.1"/>
    <property type="molecule type" value="Genomic_DNA"/>
</dbReference>
<dbReference type="KEGG" id="saes:HBH39_07495"/>
<dbReference type="RefSeq" id="WP_167677018.1">
    <property type="nucleotide sequence ID" value="NZ_CP050313.1"/>
</dbReference>
<dbReference type="AlphaFoldDB" id="A0A6G9QKF3"/>
<dbReference type="SUPFAM" id="SSF56276">
    <property type="entry name" value="S-adenosylmethionine decarboxylase"/>
    <property type="match status" value="1"/>
</dbReference>
<dbReference type="Pfam" id="PF01536">
    <property type="entry name" value="SAM_decarbox"/>
    <property type="match status" value="1"/>
</dbReference>
<dbReference type="InterPro" id="IPR048283">
    <property type="entry name" value="AdoMetDC-like"/>
</dbReference>
<dbReference type="PROSITE" id="PS01336">
    <property type="entry name" value="ADOMETDC"/>
    <property type="match status" value="1"/>
</dbReference>
<dbReference type="Proteomes" id="UP000502608">
    <property type="component" value="Chromosome"/>
</dbReference>
<evidence type="ECO:0000313" key="1">
    <source>
        <dbReference type="EMBL" id="QIR14349.1"/>
    </source>
</evidence>
<keyword evidence="2" id="KW-1185">Reference proteome</keyword>
<dbReference type="InterPro" id="IPR016067">
    <property type="entry name" value="S-AdoMet_deCO2ase_core"/>
</dbReference>
<dbReference type="GO" id="GO:0004014">
    <property type="term" value="F:adenosylmethionine decarboxylase activity"/>
    <property type="evidence" value="ECO:0007669"/>
    <property type="project" value="InterPro"/>
</dbReference>
<gene>
    <name evidence="1" type="ORF">HBH39_07495</name>
</gene>
<dbReference type="PANTHER" id="PTHR11570">
    <property type="entry name" value="S-ADENOSYLMETHIONINE DECARBOXYLASE"/>
    <property type="match status" value="1"/>
</dbReference>
<dbReference type="PANTHER" id="PTHR11570:SF0">
    <property type="entry name" value="S-ADENOSYLMETHIONINE DECARBOXYLASE PROENZYME"/>
    <property type="match status" value="1"/>
</dbReference>
<protein>
    <submittedName>
        <fullName evidence="1">Adenosylmethionine decarboxylase</fullName>
    </submittedName>
</protein>